<protein>
    <submittedName>
        <fullName evidence="2">Uncharacterized protein</fullName>
    </submittedName>
</protein>
<evidence type="ECO:0000256" key="1">
    <source>
        <dbReference type="SAM" id="Phobius"/>
    </source>
</evidence>
<evidence type="ECO:0000313" key="2">
    <source>
        <dbReference type="EMBL" id="OGC63107.1"/>
    </source>
</evidence>
<dbReference type="EMBL" id="MEVT01000008">
    <property type="protein sequence ID" value="OGC63107.1"/>
    <property type="molecule type" value="Genomic_DNA"/>
</dbReference>
<dbReference type="AlphaFoldDB" id="A0A1F4W107"/>
<proteinExistence type="predicted"/>
<feature type="transmembrane region" description="Helical" evidence="1">
    <location>
        <begin position="77"/>
        <end position="98"/>
    </location>
</feature>
<reference evidence="2 3" key="1">
    <citation type="journal article" date="2016" name="Nat. Commun.">
        <title>Thousands of microbial genomes shed light on interconnected biogeochemical processes in an aquifer system.</title>
        <authorList>
            <person name="Anantharaman K."/>
            <person name="Brown C.T."/>
            <person name="Hug L.A."/>
            <person name="Sharon I."/>
            <person name="Castelle C.J."/>
            <person name="Probst A.J."/>
            <person name="Thomas B.C."/>
            <person name="Singh A."/>
            <person name="Wilkins M.J."/>
            <person name="Karaoz U."/>
            <person name="Brodie E.L."/>
            <person name="Williams K.H."/>
            <person name="Hubbard S.S."/>
            <person name="Banfield J.F."/>
        </authorList>
    </citation>
    <scope>NUCLEOTIDE SEQUENCE [LARGE SCALE GENOMIC DNA]</scope>
</reference>
<accession>A0A1F4W107</accession>
<name>A0A1F4W107_UNCKA</name>
<keyword evidence="1" id="KW-0472">Membrane</keyword>
<comment type="caution">
    <text evidence="2">The sequence shown here is derived from an EMBL/GenBank/DDBJ whole genome shotgun (WGS) entry which is preliminary data.</text>
</comment>
<keyword evidence="1" id="KW-1133">Transmembrane helix</keyword>
<dbReference type="Proteomes" id="UP000176614">
    <property type="component" value="Unassembled WGS sequence"/>
</dbReference>
<organism evidence="2 3">
    <name type="scientific">candidate division WWE3 bacterium RIFOXYA2_FULL_46_9</name>
    <dbReference type="NCBI Taxonomy" id="1802636"/>
    <lineage>
        <taxon>Bacteria</taxon>
        <taxon>Katanobacteria</taxon>
    </lineage>
</organism>
<evidence type="ECO:0000313" key="3">
    <source>
        <dbReference type="Proteomes" id="UP000176614"/>
    </source>
</evidence>
<sequence>MMDLLNKILTPVYAQTIPSEPIDPAADIGNLDQLFTWITNLIMIAGLGVVVVMLALGFLQYVVSRGDKQAIDKAQQWVTYAAIGGVGLFLVFAIRRIFVNIFGNVDPLSQYGGGEGS</sequence>
<feature type="transmembrane region" description="Helical" evidence="1">
    <location>
        <begin position="34"/>
        <end position="56"/>
    </location>
</feature>
<gene>
    <name evidence="2" type="ORF">A2264_00190</name>
</gene>
<keyword evidence="1" id="KW-0812">Transmembrane</keyword>